<evidence type="ECO:0000313" key="3">
    <source>
        <dbReference type="EMBL" id="BAN01347.1"/>
    </source>
</evidence>
<keyword evidence="4" id="KW-1185">Reference proteome</keyword>
<dbReference type="KEGG" id="aym:YM304_10330"/>
<dbReference type="EMBL" id="AP012057">
    <property type="protein sequence ID" value="BAN01347.1"/>
    <property type="molecule type" value="Genomic_DNA"/>
</dbReference>
<reference evidence="3 4" key="1">
    <citation type="journal article" date="2013" name="Int. J. Syst. Evol. Microbiol.">
        <title>Ilumatobacter nonamiense sp. nov. and Ilumatobacter coccineum sp. nov., isolated from seashore sand.</title>
        <authorList>
            <person name="Matsumoto A."/>
            <person name="Kasai H."/>
            <person name="Matsuo Y."/>
            <person name="Shizuri Y."/>
            <person name="Ichikawa N."/>
            <person name="Fujita N."/>
            <person name="Omura S."/>
            <person name="Takahashi Y."/>
        </authorList>
    </citation>
    <scope>NUCLEOTIDE SEQUENCE [LARGE SCALE GENOMIC DNA]</scope>
    <source>
        <strain evidence="4">NBRC 103263 / KCTC 29153 / YM16-304</strain>
    </source>
</reference>
<dbReference type="RefSeq" id="WP_015440594.1">
    <property type="nucleotide sequence ID" value="NC_020520.1"/>
</dbReference>
<dbReference type="AlphaFoldDB" id="A0A6C7E2R4"/>
<organism evidence="3 4">
    <name type="scientific">Ilumatobacter coccineus (strain NBRC 103263 / KCTC 29153 / YM16-304)</name>
    <dbReference type="NCBI Taxonomy" id="1313172"/>
    <lineage>
        <taxon>Bacteria</taxon>
        <taxon>Bacillati</taxon>
        <taxon>Actinomycetota</taxon>
        <taxon>Acidimicrobiia</taxon>
        <taxon>Acidimicrobiales</taxon>
        <taxon>Ilumatobacteraceae</taxon>
        <taxon>Ilumatobacter</taxon>
    </lineage>
</organism>
<feature type="compositionally biased region" description="Basic and acidic residues" evidence="1">
    <location>
        <begin position="18"/>
        <end position="34"/>
    </location>
</feature>
<protein>
    <recommendedName>
        <fullName evidence="2">eCIS core domain-containing protein</fullName>
    </recommendedName>
</protein>
<dbReference type="InterPro" id="IPR025295">
    <property type="entry name" value="eCIS_core_dom"/>
</dbReference>
<dbReference type="OrthoDB" id="9153660at2"/>
<proteinExistence type="predicted"/>
<evidence type="ECO:0000313" key="4">
    <source>
        <dbReference type="Proteomes" id="UP000011863"/>
    </source>
</evidence>
<feature type="domain" description="eCIS core" evidence="2">
    <location>
        <begin position="129"/>
        <end position="204"/>
    </location>
</feature>
<gene>
    <name evidence="3" type="ORF">YM304_10330</name>
</gene>
<feature type="region of interest" description="Disordered" evidence="1">
    <location>
        <begin position="77"/>
        <end position="96"/>
    </location>
</feature>
<evidence type="ECO:0000256" key="1">
    <source>
        <dbReference type="SAM" id="MobiDB-lite"/>
    </source>
</evidence>
<name>A0A6C7E2R4_ILUCY</name>
<evidence type="ECO:0000259" key="2">
    <source>
        <dbReference type="Pfam" id="PF13699"/>
    </source>
</evidence>
<feature type="region of interest" description="Disordered" evidence="1">
    <location>
        <begin position="107"/>
        <end position="127"/>
    </location>
</feature>
<dbReference type="Proteomes" id="UP000011863">
    <property type="component" value="Chromosome"/>
</dbReference>
<dbReference type="Pfam" id="PF13699">
    <property type="entry name" value="eCIS_core"/>
    <property type="match status" value="1"/>
</dbReference>
<sequence length="657" mass="71563">MGTMSTRMRRPAPSKTAPQRERRSDDTEQQDLPRRPTAPLGLTGAIAQAKLAVGPASDPFEREADAVADSVVRRLSGGSSAATTAPDAVDHPARPTRVQRSATIGAAGGTVDNDTDRAIQSSRGGGSALPVEARAKMEHAFGADFGQIRVHQGARAAELSDRIQAKAFTVGRDVYFRDGMPDVGTASGQHLLAHELTHTIQQGSVSQRRDTDGAADVRRTADTTVQRLMPTKKWVENAVGPAIDDKKTLFGGLKEKSKLYKPILARLQAVDNWLRRTKFAHDDPAAADKQLATYNFFLDDLEKALLAFITHKGKQRRPSHDIKKKLAYMQSLLGQIGRERVVAAESSRSYQRGIDMGATWMGVVMNASSGAELAAPAAVDLRHATEGDSFGGGINQVTQYTKSGVMSGFKEQQGAPKRSSEMTEIEQMTEGATTYAFEDFDMPFDRDPEMAKRDVAMARLDQLLRGGVIARAELAFKGVKSGSIMDWSTGKKAADVKGQVQADDPELQRLMSRMQMIDIIAMQADRHAGNFMLHVESGRVVGLTGIDNDLSFGKRTAIDKGRQEFNPLQKYVDKDMAERILRLDPNDLRWALGALLSPGEITAALKRLELLKVKLKEVQSAGGFLNPNEWTAEVARGMLEENSIGYYAKAHAHLGDG</sequence>
<accession>A0A6C7E2R4</accession>
<feature type="region of interest" description="Disordered" evidence="1">
    <location>
        <begin position="1"/>
        <end position="43"/>
    </location>
</feature>